<keyword evidence="15" id="KW-1185">Reference proteome</keyword>
<keyword evidence="6" id="KW-0509">mRNA transport</keyword>
<dbReference type="GO" id="GO:0070762">
    <property type="term" value="C:nuclear pore transmembrane ring"/>
    <property type="evidence" value="ECO:0007669"/>
    <property type="project" value="TreeGrafter"/>
</dbReference>
<gene>
    <name evidence="14" type="ORF">OLEA9_A117339</name>
</gene>
<accession>A0A8S0TE06</accession>
<dbReference type="InterPro" id="IPR019049">
    <property type="entry name" value="Nucleoporin_prot_Ndc1/Nup"/>
</dbReference>
<keyword evidence="4" id="KW-0813">Transport</keyword>
<keyword evidence="10" id="KW-0906">Nuclear pore complex</keyword>
<dbReference type="GO" id="GO:0006999">
    <property type="term" value="P:nuclear pore organization"/>
    <property type="evidence" value="ECO:0007669"/>
    <property type="project" value="TreeGrafter"/>
</dbReference>
<evidence type="ECO:0000256" key="13">
    <source>
        <dbReference type="SAM" id="Phobius"/>
    </source>
</evidence>
<evidence type="ECO:0000256" key="8">
    <source>
        <dbReference type="ARBA" id="ARBA00022989"/>
    </source>
</evidence>
<evidence type="ECO:0000256" key="3">
    <source>
        <dbReference type="ARBA" id="ARBA00005760"/>
    </source>
</evidence>
<keyword evidence="7" id="KW-0653">Protein transport</keyword>
<proteinExistence type="inferred from homology"/>
<evidence type="ECO:0000256" key="6">
    <source>
        <dbReference type="ARBA" id="ARBA00022816"/>
    </source>
</evidence>
<organism evidence="14 15">
    <name type="scientific">Olea europaea subsp. europaea</name>
    <dbReference type="NCBI Taxonomy" id="158383"/>
    <lineage>
        <taxon>Eukaryota</taxon>
        <taxon>Viridiplantae</taxon>
        <taxon>Streptophyta</taxon>
        <taxon>Embryophyta</taxon>
        <taxon>Tracheophyta</taxon>
        <taxon>Spermatophyta</taxon>
        <taxon>Magnoliopsida</taxon>
        <taxon>eudicotyledons</taxon>
        <taxon>Gunneridae</taxon>
        <taxon>Pentapetalae</taxon>
        <taxon>asterids</taxon>
        <taxon>lamiids</taxon>
        <taxon>Lamiales</taxon>
        <taxon>Oleaceae</taxon>
        <taxon>Oleeae</taxon>
        <taxon>Olea</taxon>
    </lineage>
</organism>
<feature type="transmembrane region" description="Helical" evidence="13">
    <location>
        <begin position="64"/>
        <end position="87"/>
    </location>
</feature>
<dbReference type="PANTHER" id="PTHR13269">
    <property type="entry name" value="NUCLEOPORIN NDC1"/>
    <property type="match status" value="1"/>
</dbReference>
<dbReference type="GO" id="GO:0030674">
    <property type="term" value="F:protein-macromolecule adaptor activity"/>
    <property type="evidence" value="ECO:0007669"/>
    <property type="project" value="TreeGrafter"/>
</dbReference>
<dbReference type="GO" id="GO:0031965">
    <property type="term" value="C:nuclear membrane"/>
    <property type="evidence" value="ECO:0007669"/>
    <property type="project" value="UniProtKB-SubCell"/>
</dbReference>
<comment type="subcellular location">
    <subcellularLocation>
        <location evidence="1">Nucleus membrane</location>
        <topology evidence="1">Multi-pass membrane protein</topology>
    </subcellularLocation>
    <subcellularLocation>
        <location evidence="2">Nucleus</location>
        <location evidence="2">Nuclear pore complex</location>
    </subcellularLocation>
</comment>
<keyword evidence="5 13" id="KW-0812">Transmembrane</keyword>
<dbReference type="Proteomes" id="UP000594638">
    <property type="component" value="Unassembled WGS sequence"/>
</dbReference>
<dbReference type="PANTHER" id="PTHR13269:SF6">
    <property type="entry name" value="NUCLEOPORIN NDC1"/>
    <property type="match status" value="1"/>
</dbReference>
<dbReference type="OrthoDB" id="67850at2759"/>
<dbReference type="Gramene" id="OE9A117339T1">
    <property type="protein sequence ID" value="OE9A117339C1"/>
    <property type="gene ID" value="OE9A117339"/>
</dbReference>
<reference evidence="14 15" key="1">
    <citation type="submission" date="2019-12" db="EMBL/GenBank/DDBJ databases">
        <authorList>
            <person name="Alioto T."/>
            <person name="Alioto T."/>
            <person name="Gomez Garrido J."/>
        </authorList>
    </citation>
    <scope>NUCLEOTIDE SEQUENCE [LARGE SCALE GENOMIC DNA]</scope>
</reference>
<comment type="similarity">
    <text evidence="3">Belongs to the NDC1 family.</text>
</comment>
<keyword evidence="8 13" id="KW-1133">Transmembrane helix</keyword>
<evidence type="ECO:0000256" key="11">
    <source>
        <dbReference type="ARBA" id="ARBA00023136"/>
    </source>
</evidence>
<feature type="transmembrane region" description="Helical" evidence="13">
    <location>
        <begin position="253"/>
        <end position="270"/>
    </location>
</feature>
<name>A0A8S0TE06_OLEEU</name>
<dbReference type="AlphaFoldDB" id="A0A8S0TE06"/>
<evidence type="ECO:0000256" key="9">
    <source>
        <dbReference type="ARBA" id="ARBA00023010"/>
    </source>
</evidence>
<sequence>MSVSAAVERTLFKDKNGGATHFSIIKHRFLSCLIWQALHSTLLLFLSKTLFLSPFTRSPYTPNFLSLFYFLSFHFSLLLFAISVFFLSSPNPHPSASPFDLLLSLARLLFISRGSAEPELRRKIRVSLSYVLFVSLCAEAGAVSLICVCWGCDVYNVESRSRWYFVYGKLGFRGFVVGFFYGLHYVCKQRWLLRFPIIQRPPFFSFKIGLPLAVGQALKFSAAGYLLSGVLAFFLPNGYTSQDTTGKFISEQIIFYIGSFVAILCWELSHHLHQVIHTKRFVFAPPKGSAAAETNPSELLLDTLEESTPKSLLHHLAYLDLCMLCESNVDTWRRAAFFEETGTTYKRVIAVCLRPLEQLTLKLNESLDSSSIENSFQLSSQLHTPAMGPEYSKVCESFYDIQLCTWCARIVSSLTARSHKEDRFGIAQLSGSNGAVISSLLSCLLAVETLMGKKTHLQSPRQLMGPAEIRWATVSTQRTDSTIGATGKRRESPFYAKAYGIADILRTSMYCVVSAFHDEMLNSSKAGHLEKDWVISGKPLYGTRELLLQKLLLFLDYQA</sequence>
<dbReference type="GO" id="GO:0015031">
    <property type="term" value="P:protein transport"/>
    <property type="evidence" value="ECO:0007669"/>
    <property type="project" value="UniProtKB-KW"/>
</dbReference>
<evidence type="ECO:0000256" key="4">
    <source>
        <dbReference type="ARBA" id="ARBA00022448"/>
    </source>
</evidence>
<evidence type="ECO:0000256" key="2">
    <source>
        <dbReference type="ARBA" id="ARBA00004567"/>
    </source>
</evidence>
<evidence type="ECO:0000256" key="1">
    <source>
        <dbReference type="ARBA" id="ARBA00004232"/>
    </source>
</evidence>
<feature type="transmembrane region" description="Helical" evidence="13">
    <location>
        <begin position="128"/>
        <end position="151"/>
    </location>
</feature>
<feature type="transmembrane region" description="Helical" evidence="13">
    <location>
        <begin position="208"/>
        <end position="233"/>
    </location>
</feature>
<dbReference type="GO" id="GO:0051028">
    <property type="term" value="P:mRNA transport"/>
    <property type="evidence" value="ECO:0007669"/>
    <property type="project" value="UniProtKB-KW"/>
</dbReference>
<keyword evidence="11 13" id="KW-0472">Membrane</keyword>
<protein>
    <submittedName>
        <fullName evidence="14">Nuclear pore complex NDC1a</fullName>
    </submittedName>
</protein>
<comment type="caution">
    <text evidence="14">The sequence shown here is derived from an EMBL/GenBank/DDBJ whole genome shotgun (WGS) entry which is preliminary data.</text>
</comment>
<evidence type="ECO:0000313" key="15">
    <source>
        <dbReference type="Proteomes" id="UP000594638"/>
    </source>
</evidence>
<evidence type="ECO:0000256" key="5">
    <source>
        <dbReference type="ARBA" id="ARBA00022692"/>
    </source>
</evidence>
<keyword evidence="9" id="KW-0811">Translocation</keyword>
<feature type="transmembrane region" description="Helical" evidence="13">
    <location>
        <begin position="163"/>
        <end position="187"/>
    </location>
</feature>
<evidence type="ECO:0000256" key="10">
    <source>
        <dbReference type="ARBA" id="ARBA00023132"/>
    </source>
</evidence>
<evidence type="ECO:0000256" key="12">
    <source>
        <dbReference type="ARBA" id="ARBA00023242"/>
    </source>
</evidence>
<dbReference type="EMBL" id="CACTIH010005948">
    <property type="protein sequence ID" value="CAA3003317.1"/>
    <property type="molecule type" value="Genomic_DNA"/>
</dbReference>
<evidence type="ECO:0000256" key="7">
    <source>
        <dbReference type="ARBA" id="ARBA00022927"/>
    </source>
</evidence>
<keyword evidence="12" id="KW-0539">Nucleus</keyword>
<evidence type="ECO:0000313" key="14">
    <source>
        <dbReference type="EMBL" id="CAA3003317.1"/>
    </source>
</evidence>